<dbReference type="Proteomes" id="UP000838686">
    <property type="component" value="Unassembled WGS sequence"/>
</dbReference>
<sequence length="42" mass="4781">MNRYGRIYNIVKVPDSHCPTGPTGTEQLFKQRHALGLLQNLL</sequence>
<dbReference type="EMBL" id="CAKMMF010000002">
    <property type="protein sequence ID" value="CAH1193773.1"/>
    <property type="molecule type" value="Genomic_DNA"/>
</dbReference>
<evidence type="ECO:0000313" key="1">
    <source>
        <dbReference type="EMBL" id="CAH1193773.1"/>
    </source>
</evidence>
<comment type="caution">
    <text evidence="1">The sequence shown here is derived from an EMBL/GenBank/DDBJ whole genome shotgun (WGS) entry which is preliminary data.</text>
</comment>
<proteinExistence type="predicted"/>
<reference evidence="1" key="1">
    <citation type="submission" date="2022-01" db="EMBL/GenBank/DDBJ databases">
        <authorList>
            <person name="Criscuolo A."/>
        </authorList>
    </citation>
    <scope>NUCLEOTIDE SEQUENCE</scope>
    <source>
        <strain evidence="1">CIP111893</strain>
    </source>
</reference>
<accession>A0ABN8G2P8</accession>
<keyword evidence="2" id="KW-1185">Reference proteome</keyword>
<organism evidence="1 2">
    <name type="scientific">Paenibacillus plantiphilus</name>
    <dbReference type="NCBI Taxonomy" id="2905650"/>
    <lineage>
        <taxon>Bacteria</taxon>
        <taxon>Bacillati</taxon>
        <taxon>Bacillota</taxon>
        <taxon>Bacilli</taxon>
        <taxon>Bacillales</taxon>
        <taxon>Paenibacillaceae</taxon>
        <taxon>Paenibacillus</taxon>
    </lineage>
</organism>
<gene>
    <name evidence="1" type="ORF">PAECIP111893_00550</name>
</gene>
<evidence type="ECO:0000313" key="2">
    <source>
        <dbReference type="Proteomes" id="UP000838686"/>
    </source>
</evidence>
<protein>
    <submittedName>
        <fullName evidence="1">Uncharacterized protein</fullName>
    </submittedName>
</protein>
<name>A0ABN8G2P8_9BACL</name>